<sequence>MEVEGEDGSKVLLLKNGAKTVFGRGSGFNTNDRTVSRRHVQLEFETSGENRTEPRISFEVIGQNPIWVRSKRNGEIRMLRKLEKGELEVGDGFCLSGKEPIWFNLKQVSEVQETEKRVLESENEISEILPSGIDFDSFDISGVDPVKEFGFVVMGHEFDQYPKEMIHNVKNWDWFFEEPKKDSDDEDDFEKKGRRGMTRKRKVSRDNEYDVWNGESEDDNELVENIRKVHRSRYSTRTRDREKPTKDTKSSKNSMQKNASKANEYIGYEDDETLGGFIVNDEVEQEEENDEDEEEEEFEEDDDDDDDEMDD</sequence>
<feature type="compositionally biased region" description="Basic residues" evidence="1">
    <location>
        <begin position="192"/>
        <end position="203"/>
    </location>
</feature>
<reference evidence="2" key="1">
    <citation type="journal article" date="2023" name="Science">
        <title>Elucidation of the pathway for biosynthesis of saponin adjuvants from the soapbark tree.</title>
        <authorList>
            <person name="Reed J."/>
            <person name="Orme A."/>
            <person name="El-Demerdash A."/>
            <person name="Owen C."/>
            <person name="Martin L.B.B."/>
            <person name="Misra R.C."/>
            <person name="Kikuchi S."/>
            <person name="Rejzek M."/>
            <person name="Martin A.C."/>
            <person name="Harkess A."/>
            <person name="Leebens-Mack J."/>
            <person name="Louveau T."/>
            <person name="Stephenson M.J."/>
            <person name="Osbourn A."/>
        </authorList>
    </citation>
    <scope>NUCLEOTIDE SEQUENCE</scope>
    <source>
        <strain evidence="2">S10</strain>
    </source>
</reference>
<dbReference type="PANTHER" id="PTHR37733:SF1">
    <property type="entry name" value="SMAD_FHA DOMAIN-CONTAINING PROTEIN"/>
    <property type="match status" value="1"/>
</dbReference>
<feature type="compositionally biased region" description="Polar residues" evidence="1">
    <location>
        <begin position="251"/>
        <end position="261"/>
    </location>
</feature>
<comment type="caution">
    <text evidence="2">The sequence shown here is derived from an EMBL/GenBank/DDBJ whole genome shotgun (WGS) entry which is preliminary data.</text>
</comment>
<proteinExistence type="predicted"/>
<keyword evidence="3" id="KW-1185">Reference proteome</keyword>
<dbReference type="AlphaFoldDB" id="A0AAD7PYM1"/>
<feature type="compositionally biased region" description="Acidic residues" evidence="1">
    <location>
        <begin position="281"/>
        <end position="311"/>
    </location>
</feature>
<feature type="region of interest" description="Disordered" evidence="1">
    <location>
        <begin position="180"/>
        <end position="205"/>
    </location>
</feature>
<dbReference type="PANTHER" id="PTHR37733">
    <property type="entry name" value="SMAD/FHA DOMAIN-CONTAINING PROTEIN"/>
    <property type="match status" value="1"/>
</dbReference>
<dbReference type="CDD" id="cd22671">
    <property type="entry name" value="FHA_APTX-like"/>
    <property type="match status" value="1"/>
</dbReference>
<evidence type="ECO:0000256" key="1">
    <source>
        <dbReference type="SAM" id="MobiDB-lite"/>
    </source>
</evidence>
<name>A0AAD7PYM1_QUISA</name>
<accession>A0AAD7PYM1</accession>
<feature type="compositionally biased region" description="Basic and acidic residues" evidence="1">
    <location>
        <begin position="237"/>
        <end position="250"/>
    </location>
</feature>
<dbReference type="SUPFAM" id="SSF49879">
    <property type="entry name" value="SMAD/FHA domain"/>
    <property type="match status" value="1"/>
</dbReference>
<feature type="region of interest" description="Disordered" evidence="1">
    <location>
        <begin position="229"/>
        <end position="311"/>
    </location>
</feature>
<organism evidence="2 3">
    <name type="scientific">Quillaja saponaria</name>
    <name type="common">Soap bark tree</name>
    <dbReference type="NCBI Taxonomy" id="32244"/>
    <lineage>
        <taxon>Eukaryota</taxon>
        <taxon>Viridiplantae</taxon>
        <taxon>Streptophyta</taxon>
        <taxon>Embryophyta</taxon>
        <taxon>Tracheophyta</taxon>
        <taxon>Spermatophyta</taxon>
        <taxon>Magnoliopsida</taxon>
        <taxon>eudicotyledons</taxon>
        <taxon>Gunneridae</taxon>
        <taxon>Pentapetalae</taxon>
        <taxon>rosids</taxon>
        <taxon>fabids</taxon>
        <taxon>Fabales</taxon>
        <taxon>Quillajaceae</taxon>
        <taxon>Quillaja</taxon>
    </lineage>
</organism>
<dbReference type="Proteomes" id="UP001163823">
    <property type="component" value="Chromosome 4"/>
</dbReference>
<dbReference type="KEGG" id="qsa:O6P43_009580"/>
<dbReference type="EMBL" id="JARAOO010000004">
    <property type="protein sequence ID" value="KAJ7971567.1"/>
    <property type="molecule type" value="Genomic_DNA"/>
</dbReference>
<dbReference type="Gene3D" id="2.60.200.20">
    <property type="match status" value="1"/>
</dbReference>
<gene>
    <name evidence="2" type="ORF">O6P43_009580</name>
</gene>
<evidence type="ECO:0000313" key="3">
    <source>
        <dbReference type="Proteomes" id="UP001163823"/>
    </source>
</evidence>
<protein>
    <submittedName>
        <fullName evidence="2">SMAD/FHA domain-containing protein</fullName>
    </submittedName>
</protein>
<dbReference type="InterPro" id="IPR008984">
    <property type="entry name" value="SMAD_FHA_dom_sf"/>
</dbReference>
<evidence type="ECO:0000313" key="2">
    <source>
        <dbReference type="EMBL" id="KAJ7971567.1"/>
    </source>
</evidence>